<evidence type="ECO:0000313" key="2">
    <source>
        <dbReference type="Proteomes" id="UP000708208"/>
    </source>
</evidence>
<protein>
    <submittedName>
        <fullName evidence="1">Uncharacterized protein</fullName>
    </submittedName>
</protein>
<reference evidence="1" key="1">
    <citation type="submission" date="2021-06" db="EMBL/GenBank/DDBJ databases">
        <authorList>
            <person name="Hodson N. C."/>
            <person name="Mongue J. A."/>
            <person name="Jaron S. K."/>
        </authorList>
    </citation>
    <scope>NUCLEOTIDE SEQUENCE</scope>
</reference>
<evidence type="ECO:0000313" key="1">
    <source>
        <dbReference type="EMBL" id="CAG7649753.1"/>
    </source>
</evidence>
<sequence>MGESMLAKDTPTKEVREVFGILDW</sequence>
<dbReference type="EMBL" id="CAJVCH010003663">
    <property type="protein sequence ID" value="CAG7649753.1"/>
    <property type="molecule type" value="Genomic_DNA"/>
</dbReference>
<name>A0A8J2J2Q1_9HEXA</name>
<dbReference type="AlphaFoldDB" id="A0A8J2J2Q1"/>
<proteinExistence type="predicted"/>
<keyword evidence="2" id="KW-1185">Reference proteome</keyword>
<organism evidence="1 2">
    <name type="scientific">Allacma fusca</name>
    <dbReference type="NCBI Taxonomy" id="39272"/>
    <lineage>
        <taxon>Eukaryota</taxon>
        <taxon>Metazoa</taxon>
        <taxon>Ecdysozoa</taxon>
        <taxon>Arthropoda</taxon>
        <taxon>Hexapoda</taxon>
        <taxon>Collembola</taxon>
        <taxon>Symphypleona</taxon>
        <taxon>Sminthuridae</taxon>
        <taxon>Allacma</taxon>
    </lineage>
</organism>
<feature type="non-terminal residue" evidence="1">
    <location>
        <position position="1"/>
    </location>
</feature>
<accession>A0A8J2J2Q1</accession>
<dbReference type="Proteomes" id="UP000708208">
    <property type="component" value="Unassembled WGS sequence"/>
</dbReference>
<comment type="caution">
    <text evidence="1">The sequence shown here is derived from an EMBL/GenBank/DDBJ whole genome shotgun (WGS) entry which is preliminary data.</text>
</comment>
<gene>
    <name evidence="1" type="ORF">AFUS01_LOCUS696</name>
</gene>